<dbReference type="SUPFAM" id="SSF48008">
    <property type="entry name" value="GntR ligand-binding domain-like"/>
    <property type="match status" value="1"/>
</dbReference>
<keyword evidence="2" id="KW-0238">DNA-binding</keyword>
<protein>
    <submittedName>
        <fullName evidence="5">Transcriptional regulator, GntR family</fullName>
    </submittedName>
</protein>
<dbReference type="InterPro" id="IPR000524">
    <property type="entry name" value="Tscrpt_reg_HTH_GntR"/>
</dbReference>
<keyword evidence="3" id="KW-0804">Transcription</keyword>
<dbReference type="PRINTS" id="PR00035">
    <property type="entry name" value="HTHGNTR"/>
</dbReference>
<accession>A0A0P0RIR0</accession>
<dbReference type="SMART" id="SM00345">
    <property type="entry name" value="HTH_GNTR"/>
    <property type="match status" value="1"/>
</dbReference>
<dbReference type="PANTHER" id="PTHR43537:SF45">
    <property type="entry name" value="GNTR FAMILY REGULATORY PROTEIN"/>
    <property type="match status" value="1"/>
</dbReference>
<dbReference type="GO" id="GO:0003700">
    <property type="term" value="F:DNA-binding transcription factor activity"/>
    <property type="evidence" value="ECO:0007669"/>
    <property type="project" value="InterPro"/>
</dbReference>
<dbReference type="Proteomes" id="UP000019146">
    <property type="component" value="Chromosome 2"/>
</dbReference>
<dbReference type="PANTHER" id="PTHR43537">
    <property type="entry name" value="TRANSCRIPTIONAL REGULATOR, GNTR FAMILY"/>
    <property type="match status" value="1"/>
</dbReference>
<evidence type="ECO:0000256" key="2">
    <source>
        <dbReference type="ARBA" id="ARBA00023125"/>
    </source>
</evidence>
<organism evidence="5">
    <name type="scientific">Paraburkholderia caribensis MBA4</name>
    <dbReference type="NCBI Taxonomy" id="1323664"/>
    <lineage>
        <taxon>Bacteria</taxon>
        <taxon>Pseudomonadati</taxon>
        <taxon>Pseudomonadota</taxon>
        <taxon>Betaproteobacteria</taxon>
        <taxon>Burkholderiales</taxon>
        <taxon>Burkholderiaceae</taxon>
        <taxon>Paraburkholderia</taxon>
    </lineage>
</organism>
<dbReference type="Pfam" id="PF07729">
    <property type="entry name" value="FCD"/>
    <property type="match status" value="1"/>
</dbReference>
<dbReference type="Pfam" id="PF00392">
    <property type="entry name" value="GntR"/>
    <property type="match status" value="1"/>
</dbReference>
<sequence length="232" mass="26377">MPTTIPNETTANTLRLKSSDAVYGQIRAKILDNAFRPGMHAREQDLAEMFGVSRTPVREAMVRLRDEGLVEIVPRRGMRVLPVSVDDMHEIYQILTSLEATAAALVAERKPGAKDLQPFERACVAMDRALAKDDLEAWAEADEAFHLHLLKLCGNTRLEQIVRKYWDQIHRVRYITLKLGPKPHASAGEHREILEALSRGDANMAQQLFRQHRARGVQKQLDTLKEFHLDQV</sequence>
<dbReference type="EMBL" id="CP012747">
    <property type="protein sequence ID" value="ALL68532.1"/>
    <property type="molecule type" value="Genomic_DNA"/>
</dbReference>
<dbReference type="SUPFAM" id="SSF46785">
    <property type="entry name" value="Winged helix' DNA-binding domain"/>
    <property type="match status" value="1"/>
</dbReference>
<dbReference type="SMART" id="SM00895">
    <property type="entry name" value="FCD"/>
    <property type="match status" value="1"/>
</dbReference>
<dbReference type="KEGG" id="bcai:K788_0000426"/>
<dbReference type="AlphaFoldDB" id="A0A0P0RIR0"/>
<reference evidence="5" key="1">
    <citation type="journal article" date="2014" name="Genome Announc.">
        <title>Draft Genome Sequence of the Haloacid-Degrading Burkholderia caribensis Strain MBA4.</title>
        <authorList>
            <person name="Pan Y."/>
            <person name="Kong K.F."/>
            <person name="Tsang J.S."/>
        </authorList>
    </citation>
    <scope>NUCLEOTIDE SEQUENCE [LARGE SCALE GENOMIC DNA]</scope>
    <source>
        <strain evidence="5">MBA4</strain>
    </source>
</reference>
<dbReference type="CDD" id="cd07377">
    <property type="entry name" value="WHTH_GntR"/>
    <property type="match status" value="1"/>
</dbReference>
<evidence type="ECO:0000256" key="1">
    <source>
        <dbReference type="ARBA" id="ARBA00023015"/>
    </source>
</evidence>
<proteinExistence type="predicted"/>
<name>A0A0P0RIR0_9BURK</name>
<dbReference type="InterPro" id="IPR011711">
    <property type="entry name" value="GntR_C"/>
</dbReference>
<dbReference type="RefSeq" id="WP_051454015.1">
    <property type="nucleotide sequence ID" value="NZ_CP012747.1"/>
</dbReference>
<dbReference type="GeneID" id="69972238"/>
<dbReference type="PROSITE" id="PS50949">
    <property type="entry name" value="HTH_GNTR"/>
    <property type="match status" value="1"/>
</dbReference>
<dbReference type="Gene3D" id="1.10.10.10">
    <property type="entry name" value="Winged helix-like DNA-binding domain superfamily/Winged helix DNA-binding domain"/>
    <property type="match status" value="1"/>
</dbReference>
<evidence type="ECO:0000259" key="4">
    <source>
        <dbReference type="PROSITE" id="PS50949"/>
    </source>
</evidence>
<feature type="domain" description="HTH gntR-type" evidence="4">
    <location>
        <begin position="16"/>
        <end position="83"/>
    </location>
</feature>
<evidence type="ECO:0000256" key="3">
    <source>
        <dbReference type="ARBA" id="ARBA00023163"/>
    </source>
</evidence>
<keyword evidence="1" id="KW-0805">Transcription regulation</keyword>
<evidence type="ECO:0000313" key="5">
    <source>
        <dbReference type="EMBL" id="ALL68532.1"/>
    </source>
</evidence>
<reference evidence="5" key="2">
    <citation type="submission" date="2015-09" db="EMBL/GenBank/DDBJ databases">
        <authorList>
            <person name="Jackson K.R."/>
            <person name="Lunt B.L."/>
            <person name="Fisher J.N.B."/>
            <person name="Gardner A.V."/>
            <person name="Bailey M.E."/>
            <person name="Deus L.M."/>
            <person name="Earl A.S."/>
            <person name="Gibby P.D."/>
            <person name="Hartmann K.A."/>
            <person name="Liu J.E."/>
            <person name="Manci A.M."/>
            <person name="Nielsen D.A."/>
            <person name="Solomon M.B."/>
            <person name="Breakwell D.P."/>
            <person name="Burnett S.H."/>
            <person name="Grose J.H."/>
        </authorList>
    </citation>
    <scope>NUCLEOTIDE SEQUENCE</scope>
    <source>
        <strain evidence="5">MBA4</strain>
    </source>
</reference>
<dbReference type="InterPro" id="IPR036390">
    <property type="entry name" value="WH_DNA-bd_sf"/>
</dbReference>
<dbReference type="InterPro" id="IPR008920">
    <property type="entry name" value="TF_FadR/GntR_C"/>
</dbReference>
<dbReference type="InterPro" id="IPR036388">
    <property type="entry name" value="WH-like_DNA-bd_sf"/>
</dbReference>
<dbReference type="GO" id="GO:0003677">
    <property type="term" value="F:DNA binding"/>
    <property type="evidence" value="ECO:0007669"/>
    <property type="project" value="UniProtKB-KW"/>
</dbReference>
<gene>
    <name evidence="5" type="ORF">K788_0000426</name>
</gene>
<dbReference type="Gene3D" id="1.20.120.530">
    <property type="entry name" value="GntR ligand-binding domain-like"/>
    <property type="match status" value="1"/>
</dbReference>